<protein>
    <submittedName>
        <fullName evidence="8">Myosin heavy chain kinase c-like protein</fullName>
    </submittedName>
</protein>
<feature type="region of interest" description="Disordered" evidence="6">
    <location>
        <begin position="45"/>
        <end position="73"/>
    </location>
</feature>
<dbReference type="VEuPathDB" id="TriTrypDB:TM35_000053990"/>
<organism evidence="8 9">
    <name type="scientific">Trypanosoma theileri</name>
    <dbReference type="NCBI Taxonomy" id="67003"/>
    <lineage>
        <taxon>Eukaryota</taxon>
        <taxon>Discoba</taxon>
        <taxon>Euglenozoa</taxon>
        <taxon>Kinetoplastea</taxon>
        <taxon>Metakinetoplastina</taxon>
        <taxon>Trypanosomatida</taxon>
        <taxon>Trypanosomatidae</taxon>
        <taxon>Trypanosoma</taxon>
    </lineage>
</organism>
<feature type="region of interest" description="Disordered" evidence="6">
    <location>
        <begin position="635"/>
        <end position="662"/>
    </location>
</feature>
<accession>A0A1X0P576</accession>
<dbReference type="PROSITE" id="PS51158">
    <property type="entry name" value="ALPHA_KINASE"/>
    <property type="match status" value="1"/>
</dbReference>
<proteinExistence type="predicted"/>
<dbReference type="Proteomes" id="UP000192257">
    <property type="component" value="Unassembled WGS sequence"/>
</dbReference>
<dbReference type="GO" id="GO:0004674">
    <property type="term" value="F:protein serine/threonine kinase activity"/>
    <property type="evidence" value="ECO:0007669"/>
    <property type="project" value="UniProtKB-KW"/>
</dbReference>
<feature type="compositionally biased region" description="Low complexity" evidence="6">
    <location>
        <begin position="313"/>
        <end position="360"/>
    </location>
</feature>
<name>A0A1X0P576_9TRYP</name>
<evidence type="ECO:0000256" key="1">
    <source>
        <dbReference type="ARBA" id="ARBA00022527"/>
    </source>
</evidence>
<dbReference type="Gene3D" id="3.20.200.10">
    <property type="entry name" value="MHCK/EF2 kinase"/>
    <property type="match status" value="1"/>
</dbReference>
<keyword evidence="4 8" id="KW-0418">Kinase</keyword>
<evidence type="ECO:0000256" key="5">
    <source>
        <dbReference type="ARBA" id="ARBA00022840"/>
    </source>
</evidence>
<dbReference type="PANTHER" id="PTHR45992">
    <property type="entry name" value="EUKARYOTIC ELONGATION FACTOR 2 KINASE-RELATED"/>
    <property type="match status" value="1"/>
</dbReference>
<feature type="domain" description="Alpha-type protein kinase" evidence="7">
    <location>
        <begin position="411"/>
        <end position="613"/>
    </location>
</feature>
<evidence type="ECO:0000256" key="4">
    <source>
        <dbReference type="ARBA" id="ARBA00022777"/>
    </source>
</evidence>
<evidence type="ECO:0000256" key="2">
    <source>
        <dbReference type="ARBA" id="ARBA00022679"/>
    </source>
</evidence>
<feature type="compositionally biased region" description="Polar residues" evidence="6">
    <location>
        <begin position="163"/>
        <end position="176"/>
    </location>
</feature>
<feature type="compositionally biased region" description="Polar residues" evidence="6">
    <location>
        <begin position="131"/>
        <end position="143"/>
    </location>
</feature>
<dbReference type="SMART" id="SM00811">
    <property type="entry name" value="Alpha_kinase"/>
    <property type="match status" value="1"/>
</dbReference>
<comment type="caution">
    <text evidence="8">The sequence shown here is derived from an EMBL/GenBank/DDBJ whole genome shotgun (WGS) entry which is preliminary data.</text>
</comment>
<keyword evidence="9" id="KW-1185">Reference proteome</keyword>
<dbReference type="AlphaFoldDB" id="A0A1X0P576"/>
<evidence type="ECO:0000313" key="9">
    <source>
        <dbReference type="Proteomes" id="UP000192257"/>
    </source>
</evidence>
<feature type="region of interest" description="Disordered" evidence="6">
    <location>
        <begin position="310"/>
        <end position="361"/>
    </location>
</feature>
<keyword evidence="3" id="KW-0547">Nucleotide-binding</keyword>
<feature type="compositionally biased region" description="Polar residues" evidence="6">
    <location>
        <begin position="46"/>
        <end position="59"/>
    </location>
</feature>
<dbReference type="CDD" id="cd16968">
    <property type="entry name" value="Alpha_kinase_MHCK_like"/>
    <property type="match status" value="1"/>
</dbReference>
<dbReference type="Pfam" id="PF02816">
    <property type="entry name" value="Alpha_kinase"/>
    <property type="match status" value="1"/>
</dbReference>
<dbReference type="RefSeq" id="XP_028885869.1">
    <property type="nucleotide sequence ID" value="XM_029023054.1"/>
</dbReference>
<dbReference type="Gene3D" id="3.30.200.20">
    <property type="entry name" value="Phosphorylase Kinase, domain 1"/>
    <property type="match status" value="2"/>
</dbReference>
<evidence type="ECO:0000256" key="6">
    <source>
        <dbReference type="SAM" id="MobiDB-lite"/>
    </source>
</evidence>
<gene>
    <name evidence="8" type="ORF">TM35_000053990</name>
</gene>
<dbReference type="GO" id="GO:0031037">
    <property type="term" value="P:myosin II filament disassembly"/>
    <property type="evidence" value="ECO:0007669"/>
    <property type="project" value="TreeGrafter"/>
</dbReference>
<keyword evidence="1" id="KW-0723">Serine/threonine-protein kinase</keyword>
<evidence type="ECO:0000256" key="3">
    <source>
        <dbReference type="ARBA" id="ARBA00022741"/>
    </source>
</evidence>
<dbReference type="SUPFAM" id="SSF56112">
    <property type="entry name" value="Protein kinase-like (PK-like)"/>
    <property type="match status" value="1"/>
</dbReference>
<keyword evidence="5" id="KW-0067">ATP-binding</keyword>
<dbReference type="EMBL" id="NBCO01000005">
    <property type="protein sequence ID" value="ORC91803.1"/>
    <property type="molecule type" value="Genomic_DNA"/>
</dbReference>
<dbReference type="InterPro" id="IPR051852">
    <property type="entry name" value="Alpha-type_PK"/>
</dbReference>
<dbReference type="InterPro" id="IPR011009">
    <property type="entry name" value="Kinase-like_dom_sf"/>
</dbReference>
<sequence>MSCTKETLQQQSQSSCIGEQNTQDNKLYCNKVNDEKKNLLSLPENKPTQCVASPLNRSNVSHKKSRKNNKDSKCVEVTETVPLIVKGKKSEMRSSHHSLDVKNDVSESLITTTNSDECVVNATVNDKQTCMQPQPQLSFPTETTTKEKISFSQVESRPLETAGCSTSSPRPMSVNLNEMSEKEEEEPNSPSENTGAKGDCTMDTSEKRNKDIVSTRIPPSLTTNQMICVVTNQPMKPNNQEMLCNSAQQVPSKRHSCSTRSSISSCSTCEYAREYSGSRSYSSYSTTESSFESNSHTIYSSLSRTTFERSSSDSRIIGGSDSSSSSTNGSNNYSDSCYSSYDTRSSSSSSSSSRSRSSNSRIKAKKEVPAIIPLKNGSVDALPLGAFIDLHYRFCLKAHLNIYSESAIVYEWDTTHGVWTTVKTSVVIFPTPFAHGDMRASYYVIDLNRLNCKMVAKRYRYSSVKETQYFDDVSMHTIANHWAKKFNSCMPPKPVYFLPAVVMELIDRKPSLFFAVEPQLDGNYTKYNNNSGYVPDEARWTPQAFSHFSYHASQRKLMIVDIQGVNDIYTDPQILTFDGKGYGRGNLGREGMRLFIRSHKCNGVCHMIGIPPLSYTRDIVNKLPMRNNAMIRTVPSQENDEGETTEILPPRSHGSKSSSFYRRPLAQRSLPDGITIYSSELPMPVRTNRRYIGFLRRMRIYLFRRFTFDRNSLQKNAVQRQQSS</sequence>
<dbReference type="PANTHER" id="PTHR45992:SF2">
    <property type="entry name" value="EUKARYOTIC ELONGATION FACTOR 2 KINASE"/>
    <property type="match status" value="1"/>
</dbReference>
<dbReference type="InterPro" id="IPR004166">
    <property type="entry name" value="a-kinase_dom"/>
</dbReference>
<dbReference type="GO" id="GO:0005524">
    <property type="term" value="F:ATP binding"/>
    <property type="evidence" value="ECO:0007669"/>
    <property type="project" value="UniProtKB-KW"/>
</dbReference>
<evidence type="ECO:0000313" key="8">
    <source>
        <dbReference type="EMBL" id="ORC91803.1"/>
    </source>
</evidence>
<dbReference type="OrthoDB" id="301415at2759"/>
<reference evidence="8 9" key="1">
    <citation type="submission" date="2017-03" db="EMBL/GenBank/DDBJ databases">
        <title>An alternative strategy for trypanosome survival in the mammalian bloodstream revealed through genome and transcriptome analysis of the ubiquitous bovine parasite Trypanosoma (Megatrypanum) theileri.</title>
        <authorList>
            <person name="Kelly S."/>
            <person name="Ivens A."/>
            <person name="Mott A."/>
            <person name="O'Neill E."/>
            <person name="Emms D."/>
            <person name="Macleod O."/>
            <person name="Voorheis P."/>
            <person name="Matthews J."/>
            <person name="Matthews K."/>
            <person name="Carrington M."/>
        </authorList>
    </citation>
    <scope>NUCLEOTIDE SEQUENCE [LARGE SCALE GENOMIC DNA]</scope>
    <source>
        <strain evidence="8">Edinburgh</strain>
    </source>
</reference>
<dbReference type="GeneID" id="39982834"/>
<dbReference type="GO" id="GO:1903013">
    <property type="term" value="P:response to differentiation-inducing factor 1"/>
    <property type="evidence" value="ECO:0007669"/>
    <property type="project" value="TreeGrafter"/>
</dbReference>
<keyword evidence="2" id="KW-0808">Transferase</keyword>
<evidence type="ECO:0000259" key="7">
    <source>
        <dbReference type="PROSITE" id="PS51158"/>
    </source>
</evidence>
<dbReference type="STRING" id="67003.A0A1X0P576"/>
<feature type="region of interest" description="Disordered" evidence="6">
    <location>
        <begin position="131"/>
        <end position="207"/>
    </location>
</feature>